<accession>A0A9W8AGV4</accession>
<sequence>MVRLTASVTTIVGLLFTHLAAPGRVRASPYPADPSPVVVVTTTTSNSIAPVSTLYAVSHPPRAGGDQVLANPTVVASVPAAPTAPTAPVVPVTSAAPVTPTVSAVAEPLANVVVPAGPPANNPAITSSVSPAPAPATTAAAPAGPPALDTAPAPGITNAGNTAVTCWSKTYTLTKEELSKDFKFSCPNHVTFNNGAMQWRLDDQCAGAGLEYGRNDIWYGRASITMKVGANSGAVTAFIRGVPKHDEIDLEWVGKNTKDTLTMYFVDGERVNGDNLGEHTQLSGTDFATTFVEYAIDFTATQIQWLMNGKVIRTLKNDPKKKYPTDARAWIMNIWNGGATSPGWAGKTDWSKGPSTVEVKKLSYQSYC</sequence>
<dbReference type="SUPFAM" id="SSF49899">
    <property type="entry name" value="Concanavalin A-like lectins/glucanases"/>
    <property type="match status" value="1"/>
</dbReference>
<protein>
    <submittedName>
        <fullName evidence="5">Transglycosylase</fullName>
    </submittedName>
</protein>
<name>A0A9W8AGV4_9FUNG</name>
<dbReference type="Pfam" id="PF00722">
    <property type="entry name" value="Glyco_hydro_16"/>
    <property type="match status" value="1"/>
</dbReference>
<dbReference type="GO" id="GO:0005975">
    <property type="term" value="P:carbohydrate metabolic process"/>
    <property type="evidence" value="ECO:0007669"/>
    <property type="project" value="InterPro"/>
</dbReference>
<dbReference type="InterPro" id="IPR000757">
    <property type="entry name" value="Beta-glucanase-like"/>
</dbReference>
<dbReference type="OrthoDB" id="4781at2759"/>
<feature type="chain" id="PRO_5040727299" evidence="3">
    <location>
        <begin position="28"/>
        <end position="368"/>
    </location>
</feature>
<dbReference type="EMBL" id="JANBPT010000050">
    <property type="protein sequence ID" value="KAJ1929023.1"/>
    <property type="molecule type" value="Genomic_DNA"/>
</dbReference>
<proteinExistence type="predicted"/>
<keyword evidence="3" id="KW-0732">Signal</keyword>
<reference evidence="5" key="1">
    <citation type="submission" date="2022-07" db="EMBL/GenBank/DDBJ databases">
        <title>Phylogenomic reconstructions and comparative analyses of Kickxellomycotina fungi.</title>
        <authorList>
            <person name="Reynolds N.K."/>
            <person name="Stajich J.E."/>
            <person name="Barry K."/>
            <person name="Grigoriev I.V."/>
            <person name="Crous P."/>
            <person name="Smith M.E."/>
        </authorList>
    </citation>
    <scope>NUCLEOTIDE SEQUENCE</scope>
    <source>
        <strain evidence="5">RSA 861</strain>
    </source>
</reference>
<evidence type="ECO:0000313" key="6">
    <source>
        <dbReference type="Proteomes" id="UP001150569"/>
    </source>
</evidence>
<dbReference type="PROSITE" id="PS51762">
    <property type="entry name" value="GH16_2"/>
    <property type="match status" value="1"/>
</dbReference>
<dbReference type="Proteomes" id="UP001150569">
    <property type="component" value="Unassembled WGS sequence"/>
</dbReference>
<keyword evidence="1" id="KW-0378">Hydrolase</keyword>
<dbReference type="InterPro" id="IPR044791">
    <property type="entry name" value="Beta-glucanase/XTH"/>
</dbReference>
<organism evidence="5 6">
    <name type="scientific">Tieghemiomyces parasiticus</name>
    <dbReference type="NCBI Taxonomy" id="78921"/>
    <lineage>
        <taxon>Eukaryota</taxon>
        <taxon>Fungi</taxon>
        <taxon>Fungi incertae sedis</taxon>
        <taxon>Zoopagomycota</taxon>
        <taxon>Kickxellomycotina</taxon>
        <taxon>Dimargaritomycetes</taxon>
        <taxon>Dimargaritales</taxon>
        <taxon>Dimargaritaceae</taxon>
        <taxon>Tieghemiomyces</taxon>
    </lineage>
</organism>
<feature type="domain" description="GH16" evidence="4">
    <location>
        <begin position="146"/>
        <end position="359"/>
    </location>
</feature>
<keyword evidence="6" id="KW-1185">Reference proteome</keyword>
<dbReference type="AlphaFoldDB" id="A0A9W8AGV4"/>
<evidence type="ECO:0000313" key="5">
    <source>
        <dbReference type="EMBL" id="KAJ1929023.1"/>
    </source>
</evidence>
<evidence type="ECO:0000256" key="2">
    <source>
        <dbReference type="ARBA" id="ARBA00023295"/>
    </source>
</evidence>
<dbReference type="GO" id="GO:0004553">
    <property type="term" value="F:hydrolase activity, hydrolyzing O-glycosyl compounds"/>
    <property type="evidence" value="ECO:0007669"/>
    <property type="project" value="InterPro"/>
</dbReference>
<dbReference type="Gene3D" id="2.60.120.200">
    <property type="match status" value="1"/>
</dbReference>
<evidence type="ECO:0000256" key="3">
    <source>
        <dbReference type="SAM" id="SignalP"/>
    </source>
</evidence>
<keyword evidence="2" id="KW-0326">Glycosidase</keyword>
<evidence type="ECO:0000256" key="1">
    <source>
        <dbReference type="ARBA" id="ARBA00022801"/>
    </source>
</evidence>
<feature type="signal peptide" evidence="3">
    <location>
        <begin position="1"/>
        <end position="27"/>
    </location>
</feature>
<dbReference type="PANTHER" id="PTHR31062">
    <property type="entry name" value="XYLOGLUCAN ENDOTRANSGLUCOSYLASE/HYDROLASE PROTEIN 8-RELATED"/>
    <property type="match status" value="1"/>
</dbReference>
<comment type="caution">
    <text evidence="5">The sequence shown here is derived from an EMBL/GenBank/DDBJ whole genome shotgun (WGS) entry which is preliminary data.</text>
</comment>
<dbReference type="InterPro" id="IPR013320">
    <property type="entry name" value="ConA-like_dom_sf"/>
</dbReference>
<gene>
    <name evidence="5" type="primary">CRH1_1</name>
    <name evidence="5" type="ORF">IWQ60_001519</name>
</gene>
<evidence type="ECO:0000259" key="4">
    <source>
        <dbReference type="PROSITE" id="PS51762"/>
    </source>
</evidence>